<dbReference type="Proteomes" id="UP001167871">
    <property type="component" value="Unassembled WGS sequence"/>
</dbReference>
<proteinExistence type="predicted"/>
<feature type="non-terminal residue" evidence="1">
    <location>
        <position position="1"/>
    </location>
</feature>
<dbReference type="RefSeq" id="WP_301639706.1">
    <property type="nucleotide sequence ID" value="NZ_JAUEII010000016.1"/>
</dbReference>
<reference evidence="1" key="1">
    <citation type="submission" date="2023-06" db="EMBL/GenBank/DDBJ databases">
        <authorList>
            <person name="Zeman M."/>
            <person name="Kubasova T."/>
            <person name="Jahodarova E."/>
            <person name="Nykrynova M."/>
            <person name="Rychlik I."/>
        </authorList>
    </citation>
    <scope>NUCLEOTIDE SEQUENCE</scope>
    <source>
        <strain evidence="1">84_SSukc20</strain>
    </source>
</reference>
<comment type="caution">
    <text evidence="1">The sequence shown here is derived from an EMBL/GenBank/DDBJ whole genome shotgun (WGS) entry which is preliminary data.</text>
</comment>
<accession>A0ABT7X669</accession>
<gene>
    <name evidence="1" type="ORF">QVO10_08290</name>
</gene>
<keyword evidence="2" id="KW-1185">Reference proteome</keyword>
<evidence type="ECO:0000313" key="1">
    <source>
        <dbReference type="EMBL" id="MDN0049383.1"/>
    </source>
</evidence>
<organism evidence="1 2">
    <name type="scientific">Bacteroides gallinaceum</name>
    <dbReference type="NCBI Taxonomy" id="1462571"/>
    <lineage>
        <taxon>Bacteria</taxon>
        <taxon>Pseudomonadati</taxon>
        <taxon>Bacteroidota</taxon>
        <taxon>Bacteroidia</taxon>
        <taxon>Bacteroidales</taxon>
        <taxon>Bacteroidaceae</taxon>
        <taxon>Bacteroides</taxon>
    </lineage>
</organism>
<evidence type="ECO:0000313" key="2">
    <source>
        <dbReference type="Proteomes" id="UP001167871"/>
    </source>
</evidence>
<protein>
    <submittedName>
        <fullName evidence="1">Uncharacterized protein</fullName>
    </submittedName>
</protein>
<name>A0ABT7X669_9BACE</name>
<sequence>APLRYSLFIDLHLLKRTQAAEQLMRYTLSPIAMTPGSFPSLIVNPYDTPSLMPGVQRLHCCTPSSGMACTLEP</sequence>
<reference evidence="1" key="2">
    <citation type="submission" date="2024-05" db="EMBL/GenBank/DDBJ databases">
        <title>Identification and characterization of horizontal gene transfer across gut microbiota members of farm animals based on homology search.</title>
        <authorList>
            <person name="Schwarzerova J."/>
            <person name="Nykrynova M."/>
            <person name="Jureckova K."/>
            <person name="Cejkova D."/>
            <person name="Rychlik I."/>
        </authorList>
    </citation>
    <scope>NUCLEOTIDE SEQUENCE</scope>
    <source>
        <strain evidence="1">84_SSukc20</strain>
    </source>
</reference>
<dbReference type="EMBL" id="JAUEII010000016">
    <property type="protein sequence ID" value="MDN0049383.1"/>
    <property type="molecule type" value="Genomic_DNA"/>
</dbReference>